<feature type="coiled-coil region" evidence="2">
    <location>
        <begin position="66"/>
        <end position="191"/>
    </location>
</feature>
<feature type="compositionally biased region" description="Basic and acidic residues" evidence="3">
    <location>
        <begin position="750"/>
        <end position="760"/>
    </location>
</feature>
<dbReference type="PANTHER" id="PTHR23160">
    <property type="entry name" value="SYNAPTONEMAL COMPLEX PROTEIN-RELATED"/>
    <property type="match status" value="1"/>
</dbReference>
<organism evidence="4 6">
    <name type="scientific">Cannabis sativa</name>
    <name type="common">Hemp</name>
    <name type="synonym">Marijuana</name>
    <dbReference type="NCBI Taxonomy" id="3483"/>
    <lineage>
        <taxon>Eukaryota</taxon>
        <taxon>Viridiplantae</taxon>
        <taxon>Streptophyta</taxon>
        <taxon>Embryophyta</taxon>
        <taxon>Tracheophyta</taxon>
        <taxon>Spermatophyta</taxon>
        <taxon>Magnoliopsida</taxon>
        <taxon>eudicotyledons</taxon>
        <taxon>Gunneridae</taxon>
        <taxon>Pentapetalae</taxon>
        <taxon>rosids</taxon>
        <taxon>fabids</taxon>
        <taxon>Rosales</taxon>
        <taxon>Cannabaceae</taxon>
        <taxon>Cannabis</taxon>
    </lineage>
</organism>
<protein>
    <recommendedName>
        <fullName evidence="8">Synaptonemal complex protein 1</fullName>
    </recommendedName>
</protein>
<dbReference type="GO" id="GO:0007131">
    <property type="term" value="P:reciprocal meiotic recombination"/>
    <property type="evidence" value="ECO:0007669"/>
    <property type="project" value="TreeGrafter"/>
</dbReference>
<feature type="region of interest" description="Disordered" evidence="3">
    <location>
        <begin position="840"/>
        <end position="887"/>
    </location>
</feature>
<gene>
    <name evidence="4" type="ORF">F8388_019462</name>
    <name evidence="5" type="ORF">G4B88_002747</name>
</gene>
<evidence type="ECO:0000256" key="3">
    <source>
        <dbReference type="SAM" id="MobiDB-lite"/>
    </source>
</evidence>
<name>A0A7J6EPY7_CANSA</name>
<dbReference type="AlphaFoldDB" id="A0A7J6EPY7"/>
<feature type="coiled-coil region" evidence="2">
    <location>
        <begin position="660"/>
        <end position="687"/>
    </location>
</feature>
<dbReference type="PANTHER" id="PTHR23160:SF3">
    <property type="entry name" value="SYNAPTONEMAL COMPLEX PROTEIN 1-RELATED"/>
    <property type="match status" value="1"/>
</dbReference>
<dbReference type="EMBL" id="JAATIQ010000042">
    <property type="protein sequence ID" value="KAF4394870.1"/>
    <property type="molecule type" value="Genomic_DNA"/>
</dbReference>
<proteinExistence type="predicted"/>
<accession>A0A7J6EPY7</accession>
<feature type="coiled-coil region" evidence="2">
    <location>
        <begin position="383"/>
        <end position="587"/>
    </location>
</feature>
<sequence length="887" mass="102567">MQKLGFPTMRSLDHLKSLTGSVSGTAKTFSFSSRQPTDSISSGSFTNLKITAEKLVKEQASVKTDLDMANNKLKKSMEHIRALEEKLQNAFNENAKLKVKQKEDEKLWNGLESKFSSTKALCDQLSETLKQLASQVHDAEKDKELFEGKLSANANVLDDLNQLMNGLSLKLDTAEETIKKREKEFEDLKIEKEEMDKFYRDEQCRTTNLIDEKDAMIKNFETTVAANRLIAESLNSKLSDVKLELKLKEDHINHLLTLRDNLEKEKSDVQLLKEDLAKRLDTSFLEIKNLEALIHVFSSLLVEVDKQSLTVLDKFDQLNYLYNSCFKLVQEERDLASKHAKRQYDQLNDKFLLISSEKNALQLGNQDLNNKVIELQKVQESIMAQLSEEGNIARERIQNLESEAESLVSKKIESEKLISTLELQVETLSESSRSSENKLQELLLKFSALENENKDNTEKLQAEMQKKVDEIDILQKEGEKREEHISLLEKQVEQLRNIIEEKERLILQYKERETKLEEQFTENQVLLATAESRLAEARKQYDVMLESKQLELSRHLKELSQRNDQAINDIQKKYEAEKLEIINMEKEKVENITGELEAKCDKTVAECKEESRQYLMRVQEEHASLVSRIQQDYDRKELSLKANHSEELKRSQLQAEGELKERMTTLRKEYEAQMDTLRCQLEDECRKLQDELDLQKSREDQQRALLQLQWRVMGDKLQEDQEVNSKKDYSVSSIHIKNSAGAKRSQHTLVRPDNEEKDSSYLRATQTPVSKMLKKVENPTAGSVLSIPKHHKKASNSVIDFLLEVTHHEYEVETSNGRTITKRRKTKSTVMFEDPRKRKKMNTPKVNTPRNLIKGVKDGSHLPPPNLGDLFREGSLDPYADDPYAFD</sequence>
<dbReference type="Proteomes" id="UP000525078">
    <property type="component" value="Unassembled WGS sequence"/>
</dbReference>
<reference evidence="6 7" key="1">
    <citation type="journal article" date="2020" name="bioRxiv">
        <title>Sequence and annotation of 42 cannabis genomes reveals extensive copy number variation in cannabinoid synthesis and pathogen resistance genes.</title>
        <authorList>
            <person name="Mckernan K.J."/>
            <person name="Helbert Y."/>
            <person name="Kane L.T."/>
            <person name="Ebling H."/>
            <person name="Zhang L."/>
            <person name="Liu B."/>
            <person name="Eaton Z."/>
            <person name="Mclaughlin S."/>
            <person name="Kingan S."/>
            <person name="Baybayan P."/>
            <person name="Concepcion G."/>
            <person name="Jordan M."/>
            <person name="Riva A."/>
            <person name="Barbazuk W."/>
            <person name="Harkins T."/>
        </authorList>
    </citation>
    <scope>NUCLEOTIDE SEQUENCE [LARGE SCALE GENOMIC DNA]</scope>
    <source>
        <strain evidence="6 7">cv. Jamaican Lion 4</strain>
        <strain evidence="5">Father</strain>
        <strain evidence="4">Mother</strain>
        <tissue evidence="4">Leaf</tissue>
    </source>
</reference>
<evidence type="ECO:0008006" key="8">
    <source>
        <dbReference type="Google" id="ProtNLM"/>
    </source>
</evidence>
<dbReference type="EMBL" id="JAATIP010000204">
    <property type="protein sequence ID" value="KAF4360376.1"/>
    <property type="molecule type" value="Genomic_DNA"/>
</dbReference>
<evidence type="ECO:0000313" key="7">
    <source>
        <dbReference type="Proteomes" id="UP000583929"/>
    </source>
</evidence>
<dbReference type="Proteomes" id="UP000583929">
    <property type="component" value="Unassembled WGS sequence"/>
</dbReference>
<feature type="region of interest" description="Disordered" evidence="3">
    <location>
        <begin position="739"/>
        <end position="760"/>
    </location>
</feature>
<evidence type="ECO:0000313" key="6">
    <source>
        <dbReference type="Proteomes" id="UP000525078"/>
    </source>
</evidence>
<evidence type="ECO:0000313" key="4">
    <source>
        <dbReference type="EMBL" id="KAF4360376.1"/>
    </source>
</evidence>
<evidence type="ECO:0000256" key="1">
    <source>
        <dbReference type="ARBA" id="ARBA00023054"/>
    </source>
</evidence>
<keyword evidence="7" id="KW-1185">Reference proteome</keyword>
<evidence type="ECO:0000256" key="2">
    <source>
        <dbReference type="SAM" id="Coils"/>
    </source>
</evidence>
<evidence type="ECO:0000313" key="5">
    <source>
        <dbReference type="EMBL" id="KAF4394870.1"/>
    </source>
</evidence>
<comment type="caution">
    <text evidence="4">The sequence shown here is derived from an EMBL/GenBank/DDBJ whole genome shotgun (WGS) entry which is preliminary data.</text>
</comment>
<keyword evidence="1 2" id="KW-0175">Coiled coil</keyword>
<feature type="coiled-coil region" evidence="2">
    <location>
        <begin position="245"/>
        <end position="279"/>
    </location>
</feature>